<name>A0ACA9KMN9_9GLOM</name>
<organism evidence="1 2">
    <name type="scientific">Scutellospora calospora</name>
    <dbReference type="NCBI Taxonomy" id="85575"/>
    <lineage>
        <taxon>Eukaryota</taxon>
        <taxon>Fungi</taxon>
        <taxon>Fungi incertae sedis</taxon>
        <taxon>Mucoromycota</taxon>
        <taxon>Glomeromycotina</taxon>
        <taxon>Glomeromycetes</taxon>
        <taxon>Diversisporales</taxon>
        <taxon>Gigasporaceae</taxon>
        <taxon>Scutellospora</taxon>
    </lineage>
</organism>
<proteinExistence type="predicted"/>
<comment type="caution">
    <text evidence="1">The sequence shown here is derived from an EMBL/GenBank/DDBJ whole genome shotgun (WGS) entry which is preliminary data.</text>
</comment>
<accession>A0ACA9KMN9</accession>
<reference evidence="1" key="1">
    <citation type="submission" date="2021-06" db="EMBL/GenBank/DDBJ databases">
        <authorList>
            <person name="Kallberg Y."/>
            <person name="Tangrot J."/>
            <person name="Rosling A."/>
        </authorList>
    </citation>
    <scope>NUCLEOTIDE SEQUENCE</scope>
    <source>
        <strain evidence="1">AU212A</strain>
    </source>
</reference>
<evidence type="ECO:0000313" key="2">
    <source>
        <dbReference type="Proteomes" id="UP000789860"/>
    </source>
</evidence>
<keyword evidence="2" id="KW-1185">Reference proteome</keyword>
<evidence type="ECO:0000313" key="1">
    <source>
        <dbReference type="EMBL" id="CAG8482936.1"/>
    </source>
</evidence>
<gene>
    <name evidence="1" type="ORF">SCALOS_LOCUS2498</name>
</gene>
<dbReference type="Proteomes" id="UP000789860">
    <property type="component" value="Unassembled WGS sequence"/>
</dbReference>
<dbReference type="EMBL" id="CAJVPM010002256">
    <property type="protein sequence ID" value="CAG8482936.1"/>
    <property type="molecule type" value="Genomic_DNA"/>
</dbReference>
<sequence>IYQNLKSASDKSTQVYIPDLPCNILCDIEENIIEDRKPKLPEKILLDTIASKLYPDASFIDDYSSFSTEIIEMTHKKFDGTEVKYGKTVYTDKNIVTNSLIMLNRFGQKISDDLPKAFKLRLHDFFTQIDMSIVLNTGKEGDLNMKETEENFAFMKDNLELGDIFKKDNWEFILARDIPVNIEELSKNIKSDKPSWYDFSIKLHHSHVNTKQKSESQGMPYGLKTIDKEKNLIIYCCDKEPVTNSKGEQSYIVRYQPNVIWVLTVTFDPDTMRKNIENSLRLPDIEYNNDIIFFRKEPSFPTHPRPFLLVNKIIPIMAYETNMDSTANLKQASRTALQQLVEAVKEAMKNPDVGSSNDSKNLFSISFDPSQQASPAT</sequence>
<protein>
    <submittedName>
        <fullName evidence="1">6981_t:CDS:1</fullName>
    </submittedName>
</protein>
<feature type="non-terminal residue" evidence="1">
    <location>
        <position position="1"/>
    </location>
</feature>